<accession>A0A507BFM7</accession>
<reference evidence="3 4" key="1">
    <citation type="submission" date="2019-06" db="EMBL/GenBank/DDBJ databases">
        <title>Draft genome sequence of the filamentous fungus Phialemoniopsis curvata isolated from diesel fuel.</title>
        <authorList>
            <person name="Varaljay V.A."/>
            <person name="Lyon W.J."/>
            <person name="Crouch A.L."/>
            <person name="Drake C.E."/>
            <person name="Hollomon J.M."/>
            <person name="Nadeau L.J."/>
            <person name="Nunn H.S."/>
            <person name="Stevenson B.S."/>
            <person name="Bojanowski C.L."/>
            <person name="Crookes-Goodson W.J."/>
        </authorList>
    </citation>
    <scope>NUCLEOTIDE SEQUENCE [LARGE SCALE GENOMIC DNA]</scope>
    <source>
        <strain evidence="3 4">D216</strain>
    </source>
</reference>
<dbReference type="PANTHER" id="PTHR42044:SF1">
    <property type="entry name" value="DUF676 DOMAIN-CONTAINING PROTEIN"/>
    <property type="match status" value="1"/>
</dbReference>
<evidence type="ECO:0000256" key="1">
    <source>
        <dbReference type="SAM" id="MobiDB-lite"/>
    </source>
</evidence>
<gene>
    <name evidence="3" type="ORF">E0L32_002665</name>
</gene>
<keyword evidence="2" id="KW-1133">Transmembrane helix</keyword>
<dbReference type="EMBL" id="SKBQ01000011">
    <property type="protein sequence ID" value="TPX18156.1"/>
    <property type="molecule type" value="Genomic_DNA"/>
</dbReference>
<name>A0A507BFM7_9PEZI</name>
<dbReference type="AlphaFoldDB" id="A0A507BFM7"/>
<comment type="caution">
    <text evidence="3">The sequence shown here is derived from an EMBL/GenBank/DDBJ whole genome shotgun (WGS) entry which is preliminary data.</text>
</comment>
<sequence>MASTKFYGAQLGGKTVINYSYTDSPLRLLRWDIFYFFKFAWAWLYIVWPFTPTDSGALDELALTLPNVWAMFVHAVLFVLQLAFLLSIPFALVLPAYLTGLAMAIFFTFNWLLCMLLNGSGVEYTSDPKYTPDAEAYANEQWVFLNGVAVGSGIIFDVIECLIQRNFGYATNDIRVCYKIVKEKLYNPQFSKVVFILHSQGGIEGGMVCDWLLQELPQDLLAKLEVYTFGCASNHFNNPHRHVNWQHQALSHPVQASADTAAPPVPSTTPKKGAGRTNGASKNDRRTSPSQAQANGTDCRTQALRLLTETSSLHPTDTSGLAIGHIEHYAHTTDFVAVWGILHFATTARSSHMLPRFKGRVFARTSPRGGHQLCQHYLDGMFPLERNPKTGEFLGAAEKGNEFMESDIVLGRDGDESADVREAYQGSWIGEALAETPDDMAAAADSTVKIHGGTPVASRSGTRRVKVKDLSRLWLYRNGRVPDEKPPLLHQEPDGVVRGATL</sequence>
<dbReference type="InParanoid" id="A0A507BFM7"/>
<feature type="transmembrane region" description="Helical" evidence="2">
    <location>
        <begin position="33"/>
        <end position="51"/>
    </location>
</feature>
<evidence type="ECO:0000313" key="4">
    <source>
        <dbReference type="Proteomes" id="UP000319257"/>
    </source>
</evidence>
<proteinExistence type="predicted"/>
<dbReference type="Proteomes" id="UP000319257">
    <property type="component" value="Unassembled WGS sequence"/>
</dbReference>
<organism evidence="3 4">
    <name type="scientific">Thyridium curvatum</name>
    <dbReference type="NCBI Taxonomy" id="1093900"/>
    <lineage>
        <taxon>Eukaryota</taxon>
        <taxon>Fungi</taxon>
        <taxon>Dikarya</taxon>
        <taxon>Ascomycota</taxon>
        <taxon>Pezizomycotina</taxon>
        <taxon>Sordariomycetes</taxon>
        <taxon>Sordariomycetidae</taxon>
        <taxon>Thyridiales</taxon>
        <taxon>Thyridiaceae</taxon>
        <taxon>Thyridium</taxon>
    </lineage>
</organism>
<dbReference type="RefSeq" id="XP_030999867.1">
    <property type="nucleotide sequence ID" value="XM_031136879.1"/>
</dbReference>
<dbReference type="GeneID" id="41970112"/>
<keyword evidence="2" id="KW-0472">Membrane</keyword>
<dbReference type="OrthoDB" id="202545at2759"/>
<feature type="region of interest" description="Disordered" evidence="1">
    <location>
        <begin position="254"/>
        <end position="298"/>
    </location>
</feature>
<feature type="region of interest" description="Disordered" evidence="1">
    <location>
        <begin position="482"/>
        <end position="502"/>
    </location>
</feature>
<evidence type="ECO:0000256" key="2">
    <source>
        <dbReference type="SAM" id="Phobius"/>
    </source>
</evidence>
<feature type="transmembrane region" description="Helical" evidence="2">
    <location>
        <begin position="71"/>
        <end position="94"/>
    </location>
</feature>
<protein>
    <submittedName>
        <fullName evidence="3">Uncharacterized protein</fullName>
    </submittedName>
</protein>
<feature type="compositionally biased region" description="Basic and acidic residues" evidence="1">
    <location>
        <begin position="482"/>
        <end position="495"/>
    </location>
</feature>
<keyword evidence="4" id="KW-1185">Reference proteome</keyword>
<feature type="transmembrane region" description="Helical" evidence="2">
    <location>
        <begin position="101"/>
        <end position="122"/>
    </location>
</feature>
<feature type="compositionally biased region" description="Polar residues" evidence="1">
    <location>
        <begin position="288"/>
        <end position="298"/>
    </location>
</feature>
<evidence type="ECO:0000313" key="3">
    <source>
        <dbReference type="EMBL" id="TPX18156.1"/>
    </source>
</evidence>
<dbReference type="STRING" id="1093900.A0A507BFM7"/>
<keyword evidence="2" id="KW-0812">Transmembrane</keyword>
<dbReference type="PANTHER" id="PTHR42044">
    <property type="entry name" value="DUF676 DOMAIN-CONTAINING PROTEIN-RELATED"/>
    <property type="match status" value="1"/>
</dbReference>